<feature type="compositionally biased region" description="Acidic residues" evidence="1">
    <location>
        <begin position="129"/>
        <end position="175"/>
    </location>
</feature>
<name>A0AAQ3MQV5_VIGMU</name>
<accession>A0AAQ3MQV5</accession>
<dbReference type="AlphaFoldDB" id="A0AAQ3MQV5"/>
<keyword evidence="3" id="KW-1185">Reference proteome</keyword>
<evidence type="ECO:0000313" key="2">
    <source>
        <dbReference type="EMBL" id="WVY95406.1"/>
    </source>
</evidence>
<sequence>MSKESRLLLYPQQTTIKLGLLPPHPFFRAPIKTTLSLSQFTLANNAHNTFFAARPRSLTLHSHFLFNHKRKKKPFIMGMNGASHHDNVVLKSPNDRRLYRLLHLPNGLRALLVHDPEIYPEGPPKHAPEEDEVEEGEEDEDDEEEEEEEDDDDDEEEEEDDDDEEEEEDDDEGDGEKDGVKGGGGAAAQSKKVAFLLCCAYFGNAHFDFSFGLQCAAVVALWVGCSGVDGIWVLCGNVGM</sequence>
<gene>
    <name evidence="2" type="ORF">V8G54_034494</name>
</gene>
<proteinExistence type="predicted"/>
<protein>
    <submittedName>
        <fullName evidence="2">Uncharacterized protein</fullName>
    </submittedName>
</protein>
<dbReference type="Gene3D" id="3.30.830.10">
    <property type="entry name" value="Metalloenzyme, LuxS/M16 peptidase-like"/>
    <property type="match status" value="1"/>
</dbReference>
<organism evidence="2 3">
    <name type="scientific">Vigna mungo</name>
    <name type="common">Black gram</name>
    <name type="synonym">Phaseolus mungo</name>
    <dbReference type="NCBI Taxonomy" id="3915"/>
    <lineage>
        <taxon>Eukaryota</taxon>
        <taxon>Viridiplantae</taxon>
        <taxon>Streptophyta</taxon>
        <taxon>Embryophyta</taxon>
        <taxon>Tracheophyta</taxon>
        <taxon>Spermatophyta</taxon>
        <taxon>Magnoliopsida</taxon>
        <taxon>eudicotyledons</taxon>
        <taxon>Gunneridae</taxon>
        <taxon>Pentapetalae</taxon>
        <taxon>rosids</taxon>
        <taxon>fabids</taxon>
        <taxon>Fabales</taxon>
        <taxon>Fabaceae</taxon>
        <taxon>Papilionoideae</taxon>
        <taxon>50 kb inversion clade</taxon>
        <taxon>NPAAA clade</taxon>
        <taxon>indigoferoid/millettioid clade</taxon>
        <taxon>Phaseoleae</taxon>
        <taxon>Vigna</taxon>
    </lineage>
</organism>
<dbReference type="EMBL" id="CP144691">
    <property type="protein sequence ID" value="WVY95406.1"/>
    <property type="molecule type" value="Genomic_DNA"/>
</dbReference>
<dbReference type="Proteomes" id="UP001374535">
    <property type="component" value="Chromosome 10"/>
</dbReference>
<feature type="compositionally biased region" description="Basic and acidic residues" evidence="1">
    <location>
        <begin position="116"/>
        <end position="128"/>
    </location>
</feature>
<feature type="region of interest" description="Disordered" evidence="1">
    <location>
        <begin position="116"/>
        <end position="184"/>
    </location>
</feature>
<evidence type="ECO:0000256" key="1">
    <source>
        <dbReference type="SAM" id="MobiDB-lite"/>
    </source>
</evidence>
<evidence type="ECO:0000313" key="3">
    <source>
        <dbReference type="Proteomes" id="UP001374535"/>
    </source>
</evidence>
<reference evidence="2 3" key="1">
    <citation type="journal article" date="2023" name="Life. Sci Alliance">
        <title>Evolutionary insights into 3D genome organization and epigenetic landscape of Vigna mungo.</title>
        <authorList>
            <person name="Junaid A."/>
            <person name="Singh B."/>
            <person name="Bhatia S."/>
        </authorList>
    </citation>
    <scope>NUCLEOTIDE SEQUENCE [LARGE SCALE GENOMIC DNA]</scope>
    <source>
        <strain evidence="2">Urdbean</strain>
    </source>
</reference>